<reference evidence="1" key="1">
    <citation type="submission" date="2014-11" db="EMBL/GenBank/DDBJ databases">
        <authorList>
            <person name="Amaro Gonzalez C."/>
        </authorList>
    </citation>
    <scope>NUCLEOTIDE SEQUENCE</scope>
</reference>
<sequence length="49" mass="5764">MTEKAYWKFTVAKTPLWVTLIFNNTLVAFCSETKWKEPVTPLLRMSQIT</sequence>
<protein>
    <submittedName>
        <fullName evidence="1">Uncharacterized protein</fullName>
    </submittedName>
</protein>
<accession>A0A0E9UBB7</accession>
<reference evidence="1" key="2">
    <citation type="journal article" date="2015" name="Fish Shellfish Immunol.">
        <title>Early steps in the European eel (Anguilla anguilla)-Vibrio vulnificus interaction in the gills: Role of the RtxA13 toxin.</title>
        <authorList>
            <person name="Callol A."/>
            <person name="Pajuelo D."/>
            <person name="Ebbesson L."/>
            <person name="Teles M."/>
            <person name="MacKenzie S."/>
            <person name="Amaro C."/>
        </authorList>
    </citation>
    <scope>NUCLEOTIDE SEQUENCE</scope>
</reference>
<dbReference type="AlphaFoldDB" id="A0A0E9UBB7"/>
<organism evidence="1">
    <name type="scientific">Anguilla anguilla</name>
    <name type="common">European freshwater eel</name>
    <name type="synonym">Muraena anguilla</name>
    <dbReference type="NCBI Taxonomy" id="7936"/>
    <lineage>
        <taxon>Eukaryota</taxon>
        <taxon>Metazoa</taxon>
        <taxon>Chordata</taxon>
        <taxon>Craniata</taxon>
        <taxon>Vertebrata</taxon>
        <taxon>Euteleostomi</taxon>
        <taxon>Actinopterygii</taxon>
        <taxon>Neopterygii</taxon>
        <taxon>Teleostei</taxon>
        <taxon>Anguilliformes</taxon>
        <taxon>Anguillidae</taxon>
        <taxon>Anguilla</taxon>
    </lineage>
</organism>
<proteinExistence type="predicted"/>
<evidence type="ECO:0000313" key="1">
    <source>
        <dbReference type="EMBL" id="JAH62490.1"/>
    </source>
</evidence>
<dbReference type="EMBL" id="GBXM01046087">
    <property type="protein sequence ID" value="JAH62490.1"/>
    <property type="molecule type" value="Transcribed_RNA"/>
</dbReference>
<name>A0A0E9UBB7_ANGAN</name>